<organism evidence="2">
    <name type="scientific">marine metagenome</name>
    <dbReference type="NCBI Taxonomy" id="408172"/>
    <lineage>
        <taxon>unclassified sequences</taxon>
        <taxon>metagenomes</taxon>
        <taxon>ecological metagenomes</taxon>
    </lineage>
</organism>
<dbReference type="AlphaFoldDB" id="A0A382JG90"/>
<protein>
    <submittedName>
        <fullName evidence="2">Uncharacterized protein</fullName>
    </submittedName>
</protein>
<sequence>SVRTISTSTSATPRPASSPRCANNPPAEAPAGCSSSPFAWLKS</sequence>
<feature type="compositionally biased region" description="Low complexity" evidence="1">
    <location>
        <begin position="1"/>
        <end position="20"/>
    </location>
</feature>
<feature type="non-terminal residue" evidence="2">
    <location>
        <position position="43"/>
    </location>
</feature>
<evidence type="ECO:0000313" key="2">
    <source>
        <dbReference type="EMBL" id="SVC10352.1"/>
    </source>
</evidence>
<reference evidence="2" key="1">
    <citation type="submission" date="2018-05" db="EMBL/GenBank/DDBJ databases">
        <authorList>
            <person name="Lanie J.A."/>
            <person name="Ng W.-L."/>
            <person name="Kazmierczak K.M."/>
            <person name="Andrzejewski T.M."/>
            <person name="Davidsen T.M."/>
            <person name="Wayne K.J."/>
            <person name="Tettelin H."/>
            <person name="Glass J.I."/>
            <person name="Rusch D."/>
            <person name="Podicherti R."/>
            <person name="Tsui H.-C.T."/>
            <person name="Winkler M.E."/>
        </authorList>
    </citation>
    <scope>NUCLEOTIDE SEQUENCE</scope>
</reference>
<dbReference type="EMBL" id="UINC01073741">
    <property type="protein sequence ID" value="SVC10352.1"/>
    <property type="molecule type" value="Genomic_DNA"/>
</dbReference>
<name>A0A382JG90_9ZZZZ</name>
<evidence type="ECO:0000256" key="1">
    <source>
        <dbReference type="SAM" id="MobiDB-lite"/>
    </source>
</evidence>
<accession>A0A382JG90</accession>
<gene>
    <name evidence="2" type="ORF">METZ01_LOCUS263206</name>
</gene>
<feature type="non-terminal residue" evidence="2">
    <location>
        <position position="1"/>
    </location>
</feature>
<proteinExistence type="predicted"/>
<feature type="region of interest" description="Disordered" evidence="1">
    <location>
        <begin position="1"/>
        <end position="43"/>
    </location>
</feature>